<keyword evidence="4" id="KW-1185">Reference proteome</keyword>
<keyword evidence="1" id="KW-0472">Membrane</keyword>
<dbReference type="AlphaFoldDB" id="A0A242NGW8"/>
<keyword evidence="1" id="KW-0812">Transmembrane</keyword>
<evidence type="ECO:0000313" key="4">
    <source>
        <dbReference type="Proteomes" id="UP000194800"/>
    </source>
</evidence>
<dbReference type="EMBL" id="NART01000050">
    <property type="protein sequence ID" value="OTQ09185.1"/>
    <property type="molecule type" value="Genomic_DNA"/>
</dbReference>
<organism evidence="2 5">
    <name type="scientific">Gilliamella apicola</name>
    <dbReference type="NCBI Taxonomy" id="1196095"/>
    <lineage>
        <taxon>Bacteria</taxon>
        <taxon>Pseudomonadati</taxon>
        <taxon>Pseudomonadota</taxon>
        <taxon>Gammaproteobacteria</taxon>
        <taxon>Orbales</taxon>
        <taxon>Orbaceae</taxon>
        <taxon>Gilliamella</taxon>
    </lineage>
</organism>
<dbReference type="OrthoDB" id="7066979at2"/>
<protein>
    <submittedName>
        <fullName evidence="2">Uncharacterized protein</fullName>
    </submittedName>
</protein>
<accession>A0A242NGW8</accession>
<feature type="transmembrane region" description="Helical" evidence="1">
    <location>
        <begin position="14"/>
        <end position="35"/>
    </location>
</feature>
<evidence type="ECO:0000313" key="2">
    <source>
        <dbReference type="EMBL" id="OTP99240.1"/>
    </source>
</evidence>
<evidence type="ECO:0000313" key="3">
    <source>
        <dbReference type="EMBL" id="OTQ09185.1"/>
    </source>
</evidence>
<evidence type="ECO:0000256" key="1">
    <source>
        <dbReference type="SAM" id="Phobius"/>
    </source>
</evidence>
<sequence>MNIIYYWQNISKRLIINTALSHLLLGVIAAGFGLYQENALPAQSSTSQVGIIAITLIVQDHQTPITTKSQTLALSQKTQCYRSITSLNYRDVSPNPIIRLSPNNGIRAGPNTTA</sequence>
<name>A0A242NGW8_9GAMM</name>
<dbReference type="RefSeq" id="WP_086271787.1">
    <property type="nucleotide sequence ID" value="NZ_MZNE01000017.1"/>
</dbReference>
<comment type="caution">
    <text evidence="2">The sequence shown here is derived from an EMBL/GenBank/DDBJ whole genome shotgun (WGS) entry which is preliminary data.</text>
</comment>
<keyword evidence="1" id="KW-1133">Transmembrane helix</keyword>
<proteinExistence type="predicted"/>
<dbReference type="EMBL" id="NARP01000019">
    <property type="protein sequence ID" value="OTP99240.1"/>
    <property type="molecule type" value="Genomic_DNA"/>
</dbReference>
<dbReference type="Proteomes" id="UP000194800">
    <property type="component" value="Unassembled WGS sequence"/>
</dbReference>
<gene>
    <name evidence="3" type="ORF">B6C91_09950</name>
    <name evidence="2" type="ORF">B6D08_08235</name>
</gene>
<dbReference type="Proteomes" id="UP000194977">
    <property type="component" value="Unassembled WGS sequence"/>
</dbReference>
<evidence type="ECO:0000313" key="5">
    <source>
        <dbReference type="Proteomes" id="UP000194977"/>
    </source>
</evidence>
<reference evidence="4 5" key="1">
    <citation type="submission" date="2017-03" db="EMBL/GenBank/DDBJ databases">
        <title>Comparative genomics of honeybee gut symbionts reveal geographically distinct and subgroup specific antibiotic resistance.</title>
        <authorList>
            <person name="Ludvigsen J."/>
            <person name="Porcellato D."/>
            <person name="Labee-Lund T.M."/>
            <person name="Amdam G.V."/>
            <person name="Rudi K."/>
        </authorList>
    </citation>
    <scope>NUCLEOTIDE SEQUENCE [LARGE SCALE GENOMIC DNA]</scope>
    <source>
        <strain evidence="2 5">A-7-12</strain>
        <strain evidence="3 4">A-9-12</strain>
    </source>
</reference>